<reference evidence="6 7" key="1">
    <citation type="journal article" date="2010" name="Plant Cell">
        <title>The Chlorella variabilis NC64A genome reveals adaptation to photosymbiosis, coevolution with viruses, and cryptic sex.</title>
        <authorList>
            <person name="Blanc G."/>
            <person name="Duncan G."/>
            <person name="Agarkova I."/>
            <person name="Borodovsky M."/>
            <person name="Gurnon J."/>
            <person name="Kuo A."/>
            <person name="Lindquist E."/>
            <person name="Lucas S."/>
            <person name="Pangilinan J."/>
            <person name="Polle J."/>
            <person name="Salamov A."/>
            <person name="Terry A."/>
            <person name="Yamada T."/>
            <person name="Dunigan D.D."/>
            <person name="Grigoriev I.V."/>
            <person name="Claverie J.M."/>
            <person name="Van Etten J.L."/>
        </authorList>
    </citation>
    <scope>NUCLEOTIDE SEQUENCE [LARGE SCALE GENOMIC DNA]</scope>
    <source>
        <strain evidence="6 7">NC64A</strain>
    </source>
</reference>
<evidence type="ECO:0000256" key="4">
    <source>
        <dbReference type="PROSITE-ProRule" id="PRU00134"/>
    </source>
</evidence>
<keyword evidence="2 4" id="KW-0863">Zinc-finger</keyword>
<dbReference type="AlphaFoldDB" id="E1ZNF5"/>
<dbReference type="Pfam" id="PF01753">
    <property type="entry name" value="zf-MYND"/>
    <property type="match status" value="1"/>
</dbReference>
<evidence type="ECO:0000256" key="2">
    <source>
        <dbReference type="ARBA" id="ARBA00022771"/>
    </source>
</evidence>
<organism evidence="7">
    <name type="scientific">Chlorella variabilis</name>
    <name type="common">Green alga</name>
    <dbReference type="NCBI Taxonomy" id="554065"/>
    <lineage>
        <taxon>Eukaryota</taxon>
        <taxon>Viridiplantae</taxon>
        <taxon>Chlorophyta</taxon>
        <taxon>core chlorophytes</taxon>
        <taxon>Trebouxiophyceae</taxon>
        <taxon>Chlorellales</taxon>
        <taxon>Chlorellaceae</taxon>
        <taxon>Chlorella clade</taxon>
        <taxon>Chlorella</taxon>
    </lineage>
</organism>
<dbReference type="GO" id="GO:0008270">
    <property type="term" value="F:zinc ion binding"/>
    <property type="evidence" value="ECO:0007669"/>
    <property type="project" value="UniProtKB-KW"/>
</dbReference>
<dbReference type="STRING" id="554065.E1ZNF5"/>
<keyword evidence="7" id="KW-1185">Reference proteome</keyword>
<evidence type="ECO:0000256" key="1">
    <source>
        <dbReference type="ARBA" id="ARBA00022723"/>
    </source>
</evidence>
<dbReference type="SUPFAM" id="SSF144232">
    <property type="entry name" value="HIT/MYND zinc finger-like"/>
    <property type="match status" value="1"/>
</dbReference>
<proteinExistence type="predicted"/>
<keyword evidence="3" id="KW-0862">Zinc</keyword>
<dbReference type="EMBL" id="GL433855">
    <property type="protein sequence ID" value="EFN52671.1"/>
    <property type="molecule type" value="Genomic_DNA"/>
</dbReference>
<name>E1ZNF5_CHLVA</name>
<feature type="domain" description="MYND-type" evidence="5">
    <location>
        <begin position="391"/>
        <end position="438"/>
    </location>
</feature>
<dbReference type="InParanoid" id="E1ZNF5"/>
<evidence type="ECO:0000259" key="5">
    <source>
        <dbReference type="PROSITE" id="PS50865"/>
    </source>
</evidence>
<accession>E1ZNF5</accession>
<dbReference type="OrthoDB" id="515331at2759"/>
<protein>
    <recommendedName>
        <fullName evidence="5">MYND-type domain-containing protein</fullName>
    </recommendedName>
</protein>
<evidence type="ECO:0000313" key="6">
    <source>
        <dbReference type="EMBL" id="EFN52671.1"/>
    </source>
</evidence>
<dbReference type="KEGG" id="cvr:CHLNCDRAFT_138631"/>
<keyword evidence="1" id="KW-0479">Metal-binding</keyword>
<dbReference type="InterPro" id="IPR002893">
    <property type="entry name" value="Znf_MYND"/>
</dbReference>
<evidence type="ECO:0000256" key="3">
    <source>
        <dbReference type="ARBA" id="ARBA00022833"/>
    </source>
</evidence>
<dbReference type="Proteomes" id="UP000008141">
    <property type="component" value="Unassembled WGS sequence"/>
</dbReference>
<gene>
    <name evidence="6" type="ORF">CHLNCDRAFT_138631</name>
</gene>
<dbReference type="Gene3D" id="6.10.140.2220">
    <property type="match status" value="1"/>
</dbReference>
<dbReference type="RefSeq" id="XP_005844773.1">
    <property type="nucleotide sequence ID" value="XM_005844711.1"/>
</dbReference>
<dbReference type="GeneID" id="17352006"/>
<dbReference type="PROSITE" id="PS50865">
    <property type="entry name" value="ZF_MYND_2"/>
    <property type="match status" value="1"/>
</dbReference>
<sequence length="460" mass="47655">MLVTQLVAMDMLLTNADQQIASSSGRFGAQFAPPELYADWLEVAVGAAKTLHQSLQHGGGRVLLRLPSDRRPAAYGALCHWRSIGAMANILSAAEMADALAAHMQPAPADSSRMLSTSGQRLLQTACLLMLQLVAADEEQRFGGGKAVAQQRDDADLQGVLLGLAGELFDFTDAFGAAPSHFGEPSLSSGALQLTDIVVGEAEVALHLAAMAAAHMQMLQAVICDAGRTDELLASAAQQLSIHSATVASSIGACAILCPAAFSPPLRELLSEMVAAASPRLASCFIADTVMEEVLEQLIPATLGGLDMLAVQGFQGVEVLNLLLSAFSALCSAAEGMVASVDSGSASRAAALQPELAATLLEHWARPEQQQQDALQLAQAAAARSCAYLRCSNVGGEGGPAAGQGGGSQRCGACRAVWYCSTACSHADWRQGGHRRVCKALGAARQQQKQQAAAAQRSAG</sequence>
<evidence type="ECO:0000313" key="7">
    <source>
        <dbReference type="Proteomes" id="UP000008141"/>
    </source>
</evidence>